<reference evidence="1 2" key="1">
    <citation type="journal article" date="2013" name="PLoS ONE">
        <title>Genomic Adaptation of the Lactobacillus casei Group.</title>
        <authorList>
            <person name="Toh H."/>
            <person name="Oshima K."/>
            <person name="Nakano A."/>
            <person name="Takahata M."/>
            <person name="Murakami M."/>
            <person name="Takaki T."/>
            <person name="Nishiyama H."/>
            <person name="Igimi S."/>
            <person name="Hattori M."/>
            <person name="Morita H."/>
        </authorList>
    </citation>
    <scope>NUCLEOTIDE SEQUENCE [LARGE SCALE GENOMIC DNA]</scope>
    <source>
        <strain evidence="1 2">ATCC 393</strain>
    </source>
</reference>
<dbReference type="AlphaFoldDB" id="A0AAD1AP53"/>
<name>A0AAD1AP53_LACCA</name>
<sequence>MTREVGIVFQEVTASTFFEINQGKTGAHHFVRNQGEISHRSCNAKIGFVIKLIELWWREFSEILTINKAFATASSEIIDFEVNTLSSQKVAAIFEDNLNCDRCSTWTAPFGVNSQLNLLFFWIWSGVAFFKWVSSNIDWEIDDVNWTVDLAMRCDHMGAPRPKRHHVQAKTVSTSGHLVAVAVRVKIRFVVLDKVHLVAGFVFNDVNRFP</sequence>
<evidence type="ECO:0000313" key="1">
    <source>
        <dbReference type="EMBL" id="BAN74158.1"/>
    </source>
</evidence>
<dbReference type="Proteomes" id="UP000015560">
    <property type="component" value="Chromosome"/>
</dbReference>
<organism evidence="1 2">
    <name type="scientific">Lacticaseibacillus casei DSM 20011 = JCM 1134 = ATCC 393</name>
    <dbReference type="NCBI Taxonomy" id="1423732"/>
    <lineage>
        <taxon>Bacteria</taxon>
        <taxon>Bacillati</taxon>
        <taxon>Bacillota</taxon>
        <taxon>Bacilli</taxon>
        <taxon>Lactobacillales</taxon>
        <taxon>Lactobacillaceae</taxon>
        <taxon>Lacticaseibacillus</taxon>
    </lineage>
</organism>
<accession>A0AAD1AP53</accession>
<protein>
    <submittedName>
        <fullName evidence="1">Uncharacterized protein</fullName>
    </submittedName>
</protein>
<proteinExistence type="predicted"/>
<dbReference type="EMBL" id="AP012544">
    <property type="protein sequence ID" value="BAN74158.1"/>
    <property type="molecule type" value="Genomic_DNA"/>
</dbReference>
<gene>
    <name evidence="1" type="ORF">LBCZ_0990</name>
</gene>
<evidence type="ECO:0000313" key="2">
    <source>
        <dbReference type="Proteomes" id="UP000015560"/>
    </source>
</evidence>